<name>A0ACB8AY20_9AGAM</name>
<dbReference type="Proteomes" id="UP000790709">
    <property type="component" value="Unassembled WGS sequence"/>
</dbReference>
<evidence type="ECO:0000313" key="2">
    <source>
        <dbReference type="Proteomes" id="UP000790709"/>
    </source>
</evidence>
<protein>
    <submittedName>
        <fullName evidence="1">Uncharacterized protein</fullName>
    </submittedName>
</protein>
<dbReference type="EMBL" id="MU266815">
    <property type="protein sequence ID" value="KAH7918277.1"/>
    <property type="molecule type" value="Genomic_DNA"/>
</dbReference>
<evidence type="ECO:0000313" key="1">
    <source>
        <dbReference type="EMBL" id="KAH7918277.1"/>
    </source>
</evidence>
<keyword evidence="2" id="KW-1185">Reference proteome</keyword>
<accession>A0ACB8AY20</accession>
<comment type="caution">
    <text evidence="1">The sequence shown here is derived from an EMBL/GenBank/DDBJ whole genome shotgun (WGS) entry which is preliminary data.</text>
</comment>
<sequence>MVDDVDNQGSFKMFDAGWILPSGQRRGGRQPVERLPLPKKMRLDRGVSKLSAFSTLASENQILETTPQFEDAAGPSGLSASEKGDVAMDVDVPPDHEAQTSTSTNIIRPDDQPLPSITIPNAKIISEHGRLVIEELDTPATRREKARLRKAEKLREAAQALAPASQLPSTENVTSILREDESDLSSLSDLESEEGHDAEKPENEADSANKEYSSVVPPTADGLVSNPSTEPGVIVLDKGKKLEGGTLVWAKADTYPWWPAVVYEPDDPRVPKVVLKQQEIKRRTEDGPLHLVQFYDKLSQWQWFETSKLLHLGEDEALDKEMIATTSKRQRWKTKTMRKDCQEAYYRAKAEMETEETGDEAPAQEAPVSA</sequence>
<proteinExistence type="predicted"/>
<reference evidence="1" key="1">
    <citation type="journal article" date="2021" name="New Phytol.">
        <title>Evolutionary innovations through gain and loss of genes in the ectomycorrhizal Boletales.</title>
        <authorList>
            <person name="Wu G."/>
            <person name="Miyauchi S."/>
            <person name="Morin E."/>
            <person name="Kuo A."/>
            <person name="Drula E."/>
            <person name="Varga T."/>
            <person name="Kohler A."/>
            <person name="Feng B."/>
            <person name="Cao Y."/>
            <person name="Lipzen A."/>
            <person name="Daum C."/>
            <person name="Hundley H."/>
            <person name="Pangilinan J."/>
            <person name="Johnson J."/>
            <person name="Barry K."/>
            <person name="LaButti K."/>
            <person name="Ng V."/>
            <person name="Ahrendt S."/>
            <person name="Min B."/>
            <person name="Choi I.G."/>
            <person name="Park H."/>
            <person name="Plett J.M."/>
            <person name="Magnuson J."/>
            <person name="Spatafora J.W."/>
            <person name="Nagy L.G."/>
            <person name="Henrissat B."/>
            <person name="Grigoriev I.V."/>
            <person name="Yang Z.L."/>
            <person name="Xu J."/>
            <person name="Martin F.M."/>
        </authorList>
    </citation>
    <scope>NUCLEOTIDE SEQUENCE</scope>
    <source>
        <strain evidence="1">KUC20120723A-06</strain>
    </source>
</reference>
<gene>
    <name evidence="1" type="ORF">BV22DRAFT_1123793</name>
</gene>
<organism evidence="1 2">
    <name type="scientific">Leucogyrophana mollusca</name>
    <dbReference type="NCBI Taxonomy" id="85980"/>
    <lineage>
        <taxon>Eukaryota</taxon>
        <taxon>Fungi</taxon>
        <taxon>Dikarya</taxon>
        <taxon>Basidiomycota</taxon>
        <taxon>Agaricomycotina</taxon>
        <taxon>Agaricomycetes</taxon>
        <taxon>Agaricomycetidae</taxon>
        <taxon>Boletales</taxon>
        <taxon>Boletales incertae sedis</taxon>
        <taxon>Leucogyrophana</taxon>
    </lineage>
</organism>